<dbReference type="Pfam" id="PF00702">
    <property type="entry name" value="Hydrolase"/>
    <property type="match status" value="1"/>
</dbReference>
<dbReference type="Gene3D" id="3.40.50.1000">
    <property type="entry name" value="HAD superfamily/HAD-like"/>
    <property type="match status" value="1"/>
</dbReference>
<dbReference type="RefSeq" id="WP_078667367.1">
    <property type="nucleotide sequence ID" value="NZ_FUWZ01000001.1"/>
</dbReference>
<dbReference type="NCBIfam" id="TIGR01509">
    <property type="entry name" value="HAD-SF-IA-v3"/>
    <property type="match status" value="1"/>
</dbReference>
<evidence type="ECO:0000313" key="2">
    <source>
        <dbReference type="Proteomes" id="UP000190367"/>
    </source>
</evidence>
<proteinExistence type="predicted"/>
<accession>A0A1T4LLP3</accession>
<dbReference type="STRING" id="634771.SAMN04488128_101709"/>
<gene>
    <name evidence="1" type="ORF">SAMN04488128_101709</name>
</gene>
<reference evidence="2" key="1">
    <citation type="submission" date="2017-02" db="EMBL/GenBank/DDBJ databases">
        <authorList>
            <person name="Varghese N."/>
            <person name="Submissions S."/>
        </authorList>
    </citation>
    <scope>NUCLEOTIDE SEQUENCE [LARGE SCALE GENOMIC DNA]</scope>
    <source>
        <strain evidence="2">DSM 22224</strain>
    </source>
</reference>
<dbReference type="InterPro" id="IPR023198">
    <property type="entry name" value="PGP-like_dom2"/>
</dbReference>
<evidence type="ECO:0000313" key="1">
    <source>
        <dbReference type="EMBL" id="SJZ55653.1"/>
    </source>
</evidence>
<sequence length="209" mass="24243">MKSQTNNVYDTIIFDLGSVLIDWNPRYLYRKIFATEAEIDNFLQNICTPDWNEEQDAGRSLQEATEMLVTSHPAHEAQIRAYYGRWKEMLGGEIPGSVQLLRQLKDSGKYKLYALTNWSNETFPLALVEFPFLQWFDGIVVSGRERQRKPFPSFYQLLLSRYQVDAEHALFIDDNLRNVKAAEAQGIDSIHFVHPEQLKDVLVSKNILN</sequence>
<dbReference type="EMBL" id="FUWZ01000001">
    <property type="protein sequence ID" value="SJZ55653.1"/>
    <property type="molecule type" value="Genomic_DNA"/>
</dbReference>
<dbReference type="SFLD" id="SFLDS00003">
    <property type="entry name" value="Haloacid_Dehalogenase"/>
    <property type="match status" value="1"/>
</dbReference>
<dbReference type="Proteomes" id="UP000190367">
    <property type="component" value="Unassembled WGS sequence"/>
</dbReference>
<dbReference type="CDD" id="cd02603">
    <property type="entry name" value="HAD_sEH-N_like"/>
    <property type="match status" value="1"/>
</dbReference>
<dbReference type="InterPro" id="IPR006439">
    <property type="entry name" value="HAD-SF_hydro_IA"/>
</dbReference>
<dbReference type="InterPro" id="IPR023214">
    <property type="entry name" value="HAD_sf"/>
</dbReference>
<protein>
    <submittedName>
        <fullName evidence="1">2-haloacid dehalogenase</fullName>
    </submittedName>
</protein>
<dbReference type="PANTHER" id="PTHR43611:SF3">
    <property type="entry name" value="FLAVIN MONONUCLEOTIDE HYDROLASE 1, CHLOROPLATIC"/>
    <property type="match status" value="1"/>
</dbReference>
<dbReference type="SUPFAM" id="SSF56784">
    <property type="entry name" value="HAD-like"/>
    <property type="match status" value="1"/>
</dbReference>
<dbReference type="SFLD" id="SFLDG01129">
    <property type="entry name" value="C1.5:_HAD__Beta-PGM__Phosphata"/>
    <property type="match status" value="1"/>
</dbReference>
<dbReference type="InterPro" id="IPR036412">
    <property type="entry name" value="HAD-like_sf"/>
</dbReference>
<dbReference type="Gene3D" id="1.10.150.240">
    <property type="entry name" value="Putative phosphatase, domain 2"/>
    <property type="match status" value="1"/>
</dbReference>
<dbReference type="AlphaFoldDB" id="A0A1T4LLP3"/>
<organism evidence="1 2">
    <name type="scientific">Chitinophaga eiseniae</name>
    <dbReference type="NCBI Taxonomy" id="634771"/>
    <lineage>
        <taxon>Bacteria</taxon>
        <taxon>Pseudomonadati</taxon>
        <taxon>Bacteroidota</taxon>
        <taxon>Chitinophagia</taxon>
        <taxon>Chitinophagales</taxon>
        <taxon>Chitinophagaceae</taxon>
        <taxon>Chitinophaga</taxon>
    </lineage>
</organism>
<keyword evidence="2" id="KW-1185">Reference proteome</keyword>
<name>A0A1T4LLP3_9BACT</name>
<dbReference type="OrthoDB" id="9797415at2"/>
<dbReference type="PANTHER" id="PTHR43611">
    <property type="entry name" value="ALPHA-D-GLUCOSE 1-PHOSPHATE PHOSPHATASE"/>
    <property type="match status" value="1"/>
</dbReference>